<proteinExistence type="predicted"/>
<evidence type="ECO:0000313" key="2">
    <source>
        <dbReference type="EMBL" id="GFR21092.1"/>
    </source>
</evidence>
<dbReference type="EMBL" id="BMAO01018113">
    <property type="protein sequence ID" value="GFR21092.1"/>
    <property type="molecule type" value="Genomic_DNA"/>
</dbReference>
<evidence type="ECO:0000313" key="3">
    <source>
        <dbReference type="Proteomes" id="UP000887116"/>
    </source>
</evidence>
<feature type="compositionally biased region" description="Low complexity" evidence="1">
    <location>
        <begin position="13"/>
        <end position="22"/>
    </location>
</feature>
<gene>
    <name evidence="2" type="ORF">TNCT_94241</name>
</gene>
<accession>A0A8X6HCE7</accession>
<reference evidence="2" key="1">
    <citation type="submission" date="2020-07" db="EMBL/GenBank/DDBJ databases">
        <title>Multicomponent nature underlies the extraordinary mechanical properties of spider dragline silk.</title>
        <authorList>
            <person name="Kono N."/>
            <person name="Nakamura H."/>
            <person name="Mori M."/>
            <person name="Yoshida Y."/>
            <person name="Ohtoshi R."/>
            <person name="Malay A.D."/>
            <person name="Moran D.A.P."/>
            <person name="Tomita M."/>
            <person name="Numata K."/>
            <person name="Arakawa K."/>
        </authorList>
    </citation>
    <scope>NUCLEOTIDE SEQUENCE</scope>
</reference>
<evidence type="ECO:0000256" key="1">
    <source>
        <dbReference type="SAM" id="MobiDB-lite"/>
    </source>
</evidence>
<dbReference type="OrthoDB" id="10530797at2759"/>
<keyword evidence="3" id="KW-1185">Reference proteome</keyword>
<dbReference type="Proteomes" id="UP000887116">
    <property type="component" value="Unassembled WGS sequence"/>
</dbReference>
<comment type="caution">
    <text evidence="2">The sequence shown here is derived from an EMBL/GenBank/DDBJ whole genome shotgun (WGS) entry which is preliminary data.</text>
</comment>
<organism evidence="2 3">
    <name type="scientific">Trichonephila clavata</name>
    <name type="common">Joro spider</name>
    <name type="synonym">Nephila clavata</name>
    <dbReference type="NCBI Taxonomy" id="2740835"/>
    <lineage>
        <taxon>Eukaryota</taxon>
        <taxon>Metazoa</taxon>
        <taxon>Ecdysozoa</taxon>
        <taxon>Arthropoda</taxon>
        <taxon>Chelicerata</taxon>
        <taxon>Arachnida</taxon>
        <taxon>Araneae</taxon>
        <taxon>Araneomorphae</taxon>
        <taxon>Entelegynae</taxon>
        <taxon>Araneoidea</taxon>
        <taxon>Nephilidae</taxon>
        <taxon>Trichonephila</taxon>
    </lineage>
</organism>
<dbReference type="AlphaFoldDB" id="A0A8X6HCE7"/>
<protein>
    <submittedName>
        <fullName evidence="2">Uncharacterized protein</fullName>
    </submittedName>
</protein>
<feature type="region of interest" description="Disordered" evidence="1">
    <location>
        <begin position="1"/>
        <end position="31"/>
    </location>
</feature>
<name>A0A8X6HCE7_TRICU</name>
<sequence length="92" mass="10410">MSLVTAAKSFLIRPRSSTRSRSNGGTKNLSLVKPHKRNSWHVMSRNPGGHFNKASSSRPVRLIHVVGDIHSDTFSRHYGKKEKPLLCWKMKS</sequence>